<dbReference type="PANTHER" id="PTHR46694">
    <property type="entry name" value="AT-RICH INTERACTIVE DOMAIN-CONTAINING PROTEIN 4"/>
    <property type="match status" value="1"/>
</dbReference>
<dbReference type="AlphaFoldDB" id="A0AAD5GCR8"/>
<name>A0AAD5GCR8_AMBAR</name>
<dbReference type="InterPro" id="IPR042293">
    <property type="entry name" value="ARID4"/>
</dbReference>
<dbReference type="EMBL" id="JAMZMK010009011">
    <property type="protein sequence ID" value="KAI7737487.1"/>
    <property type="molecule type" value="Genomic_DNA"/>
</dbReference>
<dbReference type="PANTHER" id="PTHR46694:SF1">
    <property type="entry name" value="AT-RICH INTERACTIVE DOMAIN-CONTAINING PROTEIN 4"/>
    <property type="match status" value="1"/>
</dbReference>
<dbReference type="Proteomes" id="UP001206925">
    <property type="component" value="Unassembled WGS sequence"/>
</dbReference>
<sequence length="114" mass="12518">MSDASGVVQNPKGIHFLVPCTLFRGSSSSHTWDAFQLAHSSFRLYCINVPTPETGVEDGEEKYLEELRAVKIYGDEVNIRFLVCGSASTLDASLLEPLEDGLNALLSIEVNAWE</sequence>
<keyword evidence="2" id="KW-1185">Reference proteome</keyword>
<protein>
    <submittedName>
        <fullName evidence="1">Uncharacterized protein</fullName>
    </submittedName>
</protein>
<organism evidence="1 2">
    <name type="scientific">Ambrosia artemisiifolia</name>
    <name type="common">Common ragweed</name>
    <dbReference type="NCBI Taxonomy" id="4212"/>
    <lineage>
        <taxon>Eukaryota</taxon>
        <taxon>Viridiplantae</taxon>
        <taxon>Streptophyta</taxon>
        <taxon>Embryophyta</taxon>
        <taxon>Tracheophyta</taxon>
        <taxon>Spermatophyta</taxon>
        <taxon>Magnoliopsida</taxon>
        <taxon>eudicotyledons</taxon>
        <taxon>Gunneridae</taxon>
        <taxon>Pentapetalae</taxon>
        <taxon>asterids</taxon>
        <taxon>campanulids</taxon>
        <taxon>Asterales</taxon>
        <taxon>Asteraceae</taxon>
        <taxon>Asteroideae</taxon>
        <taxon>Heliantheae alliance</taxon>
        <taxon>Heliantheae</taxon>
        <taxon>Ambrosia</taxon>
    </lineage>
</organism>
<reference evidence="1" key="1">
    <citation type="submission" date="2022-06" db="EMBL/GenBank/DDBJ databases">
        <title>Uncovering the hologenomic basis of an extraordinary plant invasion.</title>
        <authorList>
            <person name="Bieker V.C."/>
            <person name="Martin M.D."/>
            <person name="Gilbert T."/>
            <person name="Hodgins K."/>
            <person name="Battlay P."/>
            <person name="Petersen B."/>
            <person name="Wilson J."/>
        </authorList>
    </citation>
    <scope>NUCLEOTIDE SEQUENCE</scope>
    <source>
        <strain evidence="1">AA19_3_7</strain>
        <tissue evidence="1">Leaf</tissue>
    </source>
</reference>
<gene>
    <name evidence="1" type="ORF">M8C21_019781</name>
</gene>
<proteinExistence type="predicted"/>
<evidence type="ECO:0000313" key="2">
    <source>
        <dbReference type="Proteomes" id="UP001206925"/>
    </source>
</evidence>
<evidence type="ECO:0000313" key="1">
    <source>
        <dbReference type="EMBL" id="KAI7737487.1"/>
    </source>
</evidence>
<comment type="caution">
    <text evidence="1">The sequence shown here is derived from an EMBL/GenBank/DDBJ whole genome shotgun (WGS) entry which is preliminary data.</text>
</comment>
<accession>A0AAD5GCR8</accession>